<evidence type="ECO:0000313" key="1">
    <source>
        <dbReference type="EMBL" id="GAI61691.1"/>
    </source>
</evidence>
<reference evidence="1" key="1">
    <citation type="journal article" date="2014" name="Front. Microbiol.">
        <title>High frequency of phylogenetically diverse reductive dehalogenase-homologous genes in deep subseafloor sedimentary metagenomes.</title>
        <authorList>
            <person name="Kawai M."/>
            <person name="Futagami T."/>
            <person name="Toyoda A."/>
            <person name="Takaki Y."/>
            <person name="Nishi S."/>
            <person name="Hori S."/>
            <person name="Arai W."/>
            <person name="Tsubouchi T."/>
            <person name="Morono Y."/>
            <person name="Uchiyama I."/>
            <person name="Ito T."/>
            <person name="Fujiyama A."/>
            <person name="Inagaki F."/>
            <person name="Takami H."/>
        </authorList>
    </citation>
    <scope>NUCLEOTIDE SEQUENCE</scope>
    <source>
        <strain evidence="1">Expedition CK06-06</strain>
    </source>
</reference>
<sequence length="66" mass="7789">MLISIDKLIEDGLLKVREVMNIPNFTETKVEFSKVIKFKNELFLNAFNRFDKTAEGDDYAQFKKEK</sequence>
<name>X1R3P0_9ZZZZ</name>
<gene>
    <name evidence="1" type="ORF">S12H4_01331</name>
</gene>
<protein>
    <submittedName>
        <fullName evidence="1">Uncharacterized protein</fullName>
    </submittedName>
</protein>
<dbReference type="Gene3D" id="3.20.20.80">
    <property type="entry name" value="Glycosidases"/>
    <property type="match status" value="1"/>
</dbReference>
<organism evidence="1">
    <name type="scientific">marine sediment metagenome</name>
    <dbReference type="NCBI Taxonomy" id="412755"/>
    <lineage>
        <taxon>unclassified sequences</taxon>
        <taxon>metagenomes</taxon>
        <taxon>ecological metagenomes</taxon>
    </lineage>
</organism>
<accession>X1R3P0</accession>
<dbReference type="EMBL" id="BARW01000256">
    <property type="protein sequence ID" value="GAI61691.1"/>
    <property type="molecule type" value="Genomic_DNA"/>
</dbReference>
<dbReference type="AlphaFoldDB" id="X1R3P0"/>
<comment type="caution">
    <text evidence="1">The sequence shown here is derived from an EMBL/GenBank/DDBJ whole genome shotgun (WGS) entry which is preliminary data.</text>
</comment>
<proteinExistence type="predicted"/>